<dbReference type="Proteomes" id="UP000215145">
    <property type="component" value="Unassembled WGS sequence"/>
</dbReference>
<dbReference type="SUPFAM" id="SSF56300">
    <property type="entry name" value="Metallo-dependent phosphatases"/>
    <property type="match status" value="1"/>
</dbReference>
<sequence>MMTSVILFILLALLLLLVLSWFGIHLLRVMKKEAMGTDLTKETVPLARLPVGLEGLRILFISDIHRRRIDPGLTGQVEEQGGVELVLIGGDVREKGVSLELVRENMRLLSRLGPPYAVFGNHDYDEDIEALRSCLEDAEVKILQNRYQMIRLPGREPFKLAGTDDPRTLRDRLEETLTTPLAPEPDQSLLQLRGGNSEPPFTVLMTHDPIIAYRNRQSGIAADLVLSGHTHGGQIVLPLLGPAMRTASVRKFRVGWFQLPAPVAWQKTGPQKVRLLVSPGYGTSKAPIRLNCPPAIHLLVLTKGDKNS</sequence>
<keyword evidence="3" id="KW-1185">Reference proteome</keyword>
<reference evidence="2 3" key="1">
    <citation type="submission" date="2017-07" db="EMBL/GenBank/DDBJ databases">
        <title>Paenibacillus herberti R33 genome sequencing and assembly.</title>
        <authorList>
            <person name="Su W."/>
        </authorList>
    </citation>
    <scope>NUCLEOTIDE SEQUENCE [LARGE SCALE GENOMIC DNA]</scope>
    <source>
        <strain evidence="2 3">R33</strain>
    </source>
</reference>
<protein>
    <recommendedName>
        <fullName evidence="1">Calcineurin-like phosphoesterase domain-containing protein</fullName>
    </recommendedName>
</protein>
<dbReference type="Gene3D" id="3.60.21.10">
    <property type="match status" value="1"/>
</dbReference>
<name>A0A229P3Q1_9BACL</name>
<dbReference type="InterPro" id="IPR004843">
    <property type="entry name" value="Calcineurin-like_PHP"/>
</dbReference>
<dbReference type="InterPro" id="IPR051158">
    <property type="entry name" value="Metallophosphoesterase_sf"/>
</dbReference>
<dbReference type="OrthoDB" id="9780884at2"/>
<gene>
    <name evidence="2" type="ORF">CGZ75_08480</name>
</gene>
<comment type="caution">
    <text evidence="2">The sequence shown here is derived from an EMBL/GenBank/DDBJ whole genome shotgun (WGS) entry which is preliminary data.</text>
</comment>
<dbReference type="GO" id="GO:0009245">
    <property type="term" value="P:lipid A biosynthetic process"/>
    <property type="evidence" value="ECO:0007669"/>
    <property type="project" value="TreeGrafter"/>
</dbReference>
<proteinExistence type="predicted"/>
<dbReference type="AlphaFoldDB" id="A0A229P3Q1"/>
<dbReference type="PANTHER" id="PTHR31302">
    <property type="entry name" value="TRANSMEMBRANE PROTEIN WITH METALLOPHOSPHOESTERASE DOMAIN-RELATED"/>
    <property type="match status" value="1"/>
</dbReference>
<evidence type="ECO:0000313" key="2">
    <source>
        <dbReference type="EMBL" id="OXM16681.1"/>
    </source>
</evidence>
<dbReference type="GO" id="GO:0016020">
    <property type="term" value="C:membrane"/>
    <property type="evidence" value="ECO:0007669"/>
    <property type="project" value="GOC"/>
</dbReference>
<accession>A0A229P3Q1</accession>
<dbReference type="GO" id="GO:0008758">
    <property type="term" value="F:UDP-2,3-diacylglucosamine hydrolase activity"/>
    <property type="evidence" value="ECO:0007669"/>
    <property type="project" value="TreeGrafter"/>
</dbReference>
<organism evidence="2 3">
    <name type="scientific">Paenibacillus herberti</name>
    <dbReference type="NCBI Taxonomy" id="1619309"/>
    <lineage>
        <taxon>Bacteria</taxon>
        <taxon>Bacillati</taxon>
        <taxon>Bacillota</taxon>
        <taxon>Bacilli</taxon>
        <taxon>Bacillales</taxon>
        <taxon>Paenibacillaceae</taxon>
        <taxon>Paenibacillus</taxon>
    </lineage>
</organism>
<evidence type="ECO:0000313" key="3">
    <source>
        <dbReference type="Proteomes" id="UP000215145"/>
    </source>
</evidence>
<dbReference type="PANTHER" id="PTHR31302:SF32">
    <property type="entry name" value="PHOSPHOESTERASE"/>
    <property type="match status" value="1"/>
</dbReference>
<dbReference type="RefSeq" id="WP_089523765.1">
    <property type="nucleotide sequence ID" value="NZ_NMUQ01000001.1"/>
</dbReference>
<dbReference type="InterPro" id="IPR029052">
    <property type="entry name" value="Metallo-depent_PP-like"/>
</dbReference>
<dbReference type="EMBL" id="NMUQ01000001">
    <property type="protein sequence ID" value="OXM16681.1"/>
    <property type="molecule type" value="Genomic_DNA"/>
</dbReference>
<evidence type="ECO:0000259" key="1">
    <source>
        <dbReference type="Pfam" id="PF00149"/>
    </source>
</evidence>
<dbReference type="Pfam" id="PF00149">
    <property type="entry name" value="Metallophos"/>
    <property type="match status" value="1"/>
</dbReference>
<feature type="domain" description="Calcineurin-like phosphoesterase" evidence="1">
    <location>
        <begin position="56"/>
        <end position="232"/>
    </location>
</feature>